<feature type="domain" description="ParB-like N-terminal" evidence="1">
    <location>
        <begin position="39"/>
        <end position="121"/>
    </location>
</feature>
<evidence type="ECO:0000313" key="3">
    <source>
        <dbReference type="Proteomes" id="UP000066042"/>
    </source>
</evidence>
<dbReference type="InterPro" id="IPR003115">
    <property type="entry name" value="ParB_N"/>
</dbReference>
<dbReference type="Proteomes" id="UP000066042">
    <property type="component" value="Chromosome"/>
</dbReference>
<dbReference type="STRING" id="55802.TBCH5v1_0788"/>
<dbReference type="GeneID" id="26136064"/>
<dbReference type="PATRIC" id="fig|55802.8.peg.783"/>
<dbReference type="AlphaFoldDB" id="A0A0S1XAF1"/>
<dbReference type="RefSeq" id="WP_082585107.1">
    <property type="nucleotide sequence ID" value="NZ_CP013050.1"/>
</dbReference>
<organism evidence="2 3">
    <name type="scientific">Thermococcus barophilus</name>
    <dbReference type="NCBI Taxonomy" id="55802"/>
    <lineage>
        <taxon>Archaea</taxon>
        <taxon>Methanobacteriati</taxon>
        <taxon>Methanobacteriota</taxon>
        <taxon>Thermococci</taxon>
        <taxon>Thermococcales</taxon>
        <taxon>Thermococcaceae</taxon>
        <taxon>Thermococcus</taxon>
    </lineage>
</organism>
<dbReference type="Gene3D" id="3.90.1530.10">
    <property type="entry name" value="Conserved hypothetical protein from pyrococcus furiosus pfu- 392566-001, ParB domain"/>
    <property type="match status" value="1"/>
</dbReference>
<reference evidence="2 3" key="1">
    <citation type="journal article" date="2016" name="Genome Announc.">
        <title>Complete genome sequence of the hyperthermophilic and piezophilic archaeon Thermococcus barophilus Ch5, capable of growth at the expense of hydrogenogenesis from carbon monoxide and formate.</title>
        <authorList>
            <person name="Oger P."/>
            <person name="Sokolova T.G."/>
            <person name="Kozhevnikova D.A."/>
            <person name="Taranov E.A."/>
            <person name="Vannier P."/>
            <person name="Lee H.S."/>
            <person name="Kwon K.K."/>
            <person name="Kang S.G."/>
            <person name="Lee J.H."/>
            <person name="Bonch-Osmolovskaya E.A."/>
            <person name="Lebedinsky A.V."/>
        </authorList>
    </citation>
    <scope>NUCLEOTIDE SEQUENCE [LARGE SCALE GENOMIC DNA]</scope>
    <source>
        <strain evidence="3">Ch5</strain>
    </source>
</reference>
<name>A0A0S1XAF1_THEBA</name>
<dbReference type="EMBL" id="CP013050">
    <property type="protein sequence ID" value="ALM74743.1"/>
    <property type="molecule type" value="Genomic_DNA"/>
</dbReference>
<dbReference type="SMART" id="SM00470">
    <property type="entry name" value="ParB"/>
    <property type="match status" value="1"/>
</dbReference>
<protein>
    <submittedName>
        <fullName evidence="2">Putative Inosine-5'-monophosphate dehydrogenase</fullName>
    </submittedName>
</protein>
<dbReference type="SUPFAM" id="SSF110849">
    <property type="entry name" value="ParB/Sulfiredoxin"/>
    <property type="match status" value="1"/>
</dbReference>
<proteinExistence type="predicted"/>
<evidence type="ECO:0000259" key="1">
    <source>
        <dbReference type="SMART" id="SM00470"/>
    </source>
</evidence>
<sequence>MTEKKEILLITREKAFERARHLKRENELIYGVKFIIDHKYLPLDILIPTQRELSEAKLLIVLQEIKHGYDAPIIVLEHQKKYYILDGHHRAYALKKLGFSQVECLILKPRKEIKTKIEETVQRSKLKSLDDIKIVRNKH</sequence>
<dbReference type="InterPro" id="IPR036086">
    <property type="entry name" value="ParB/Sulfiredoxin_sf"/>
</dbReference>
<accession>A0A0S1XAF1</accession>
<gene>
    <name evidence="2" type="ORF">TBCH5v1_0788</name>
</gene>
<dbReference type="Pfam" id="PF02195">
    <property type="entry name" value="ParB_N"/>
    <property type="match status" value="1"/>
</dbReference>
<evidence type="ECO:0000313" key="2">
    <source>
        <dbReference type="EMBL" id="ALM74743.1"/>
    </source>
</evidence>